<dbReference type="Proteomes" id="UP000836841">
    <property type="component" value="Chromosome 5"/>
</dbReference>
<dbReference type="GO" id="GO:0009737">
    <property type="term" value="P:response to abscisic acid"/>
    <property type="evidence" value="ECO:0007669"/>
    <property type="project" value="TreeGrafter"/>
</dbReference>
<protein>
    <recommendedName>
        <fullName evidence="6">Dehydrin</fullName>
    </recommendedName>
</protein>
<dbReference type="GO" id="GO:0005829">
    <property type="term" value="C:cytosol"/>
    <property type="evidence" value="ECO:0007669"/>
    <property type="project" value="TreeGrafter"/>
</dbReference>
<evidence type="ECO:0000256" key="2">
    <source>
        <dbReference type="RuleBase" id="RU003995"/>
    </source>
</evidence>
<proteinExistence type="inferred from homology"/>
<feature type="compositionally biased region" description="Low complexity" evidence="3">
    <location>
        <begin position="1"/>
        <end position="21"/>
    </location>
</feature>
<dbReference type="GO" id="GO:0046872">
    <property type="term" value="F:metal ion binding"/>
    <property type="evidence" value="ECO:0007669"/>
    <property type="project" value="UniProtKB-ARBA"/>
</dbReference>
<keyword evidence="5" id="KW-1185">Reference proteome</keyword>
<organism evidence="4 5">
    <name type="scientific">Thlaspi arvense</name>
    <name type="common">Field penny-cress</name>
    <dbReference type="NCBI Taxonomy" id="13288"/>
    <lineage>
        <taxon>Eukaryota</taxon>
        <taxon>Viridiplantae</taxon>
        <taxon>Streptophyta</taxon>
        <taxon>Embryophyta</taxon>
        <taxon>Tracheophyta</taxon>
        <taxon>Spermatophyta</taxon>
        <taxon>Magnoliopsida</taxon>
        <taxon>eudicotyledons</taxon>
        <taxon>Gunneridae</taxon>
        <taxon>Pentapetalae</taxon>
        <taxon>rosids</taxon>
        <taxon>malvids</taxon>
        <taxon>Brassicales</taxon>
        <taxon>Brassicaceae</taxon>
        <taxon>Thlaspideae</taxon>
        <taxon>Thlaspi</taxon>
    </lineage>
</organism>
<dbReference type="GO" id="GO:0009414">
    <property type="term" value="P:response to water deprivation"/>
    <property type="evidence" value="ECO:0007669"/>
    <property type="project" value="UniProtKB-ARBA"/>
</dbReference>
<dbReference type="GO" id="GO:0009631">
    <property type="term" value="P:cold acclimation"/>
    <property type="evidence" value="ECO:0007669"/>
    <property type="project" value="TreeGrafter"/>
</dbReference>
<evidence type="ECO:0000313" key="5">
    <source>
        <dbReference type="Proteomes" id="UP000836841"/>
    </source>
</evidence>
<dbReference type="InterPro" id="IPR030513">
    <property type="entry name" value="Dehydrin_CS"/>
</dbReference>
<name>A0AAU9SEI1_THLAR</name>
<feature type="compositionally biased region" description="Low complexity" evidence="3">
    <location>
        <begin position="91"/>
        <end position="109"/>
    </location>
</feature>
<reference evidence="4 5" key="1">
    <citation type="submission" date="2022-03" db="EMBL/GenBank/DDBJ databases">
        <authorList>
            <person name="Nunn A."/>
            <person name="Chopra R."/>
            <person name="Nunn A."/>
            <person name="Contreras Garrido A."/>
        </authorList>
    </citation>
    <scope>NUCLEOTIDE SEQUENCE [LARGE SCALE GENOMIC DNA]</scope>
</reference>
<dbReference type="PROSITE" id="PS00315">
    <property type="entry name" value="DEHYDRIN_1"/>
    <property type="match status" value="1"/>
</dbReference>
<evidence type="ECO:0000256" key="1">
    <source>
        <dbReference type="ARBA" id="ARBA00008403"/>
    </source>
</evidence>
<dbReference type="InterPro" id="IPR000167">
    <property type="entry name" value="Dehydrin"/>
</dbReference>
<comment type="similarity">
    <text evidence="1 2">Belongs to the plant dehydrin family.</text>
</comment>
<feature type="compositionally biased region" description="Basic and acidic residues" evidence="3">
    <location>
        <begin position="116"/>
        <end position="131"/>
    </location>
</feature>
<dbReference type="PANTHER" id="PTHR33346:SF42">
    <property type="entry name" value="DEHYDRIN XERO 1"/>
    <property type="match status" value="1"/>
</dbReference>
<evidence type="ECO:0000256" key="3">
    <source>
        <dbReference type="SAM" id="MobiDB-lite"/>
    </source>
</evidence>
<feature type="region of interest" description="Disordered" evidence="3">
    <location>
        <begin position="1"/>
        <end position="131"/>
    </location>
</feature>
<dbReference type="PROSITE" id="PS00823">
    <property type="entry name" value="DEHYDRIN_2"/>
    <property type="match status" value="1"/>
</dbReference>
<dbReference type="PANTHER" id="PTHR33346">
    <property type="entry name" value="DEHYDRIN XERO 2-RELATED"/>
    <property type="match status" value="1"/>
</dbReference>
<sequence>MESYQNQSGAQQTGQQLDQFGNPVPIGTGVYGAPAMAGGHHTEGGGLSGLLHRPGSSSSSSSEDDGLGGRRKKKGIATKIKEKLPGHHGSHQTSSATGTTTAYDTTGTGVVHHEKKGMLEKIKEKLPGAHH</sequence>
<dbReference type="Pfam" id="PF00257">
    <property type="entry name" value="Dehydrin"/>
    <property type="match status" value="1"/>
</dbReference>
<accession>A0AAU9SEI1</accession>
<evidence type="ECO:0000313" key="4">
    <source>
        <dbReference type="EMBL" id="CAH2064430.1"/>
    </source>
</evidence>
<dbReference type="EMBL" id="OU466861">
    <property type="protein sequence ID" value="CAH2064430.1"/>
    <property type="molecule type" value="Genomic_DNA"/>
</dbReference>
<feature type="compositionally biased region" description="Low complexity" evidence="3">
    <location>
        <begin position="49"/>
        <end position="61"/>
    </location>
</feature>
<evidence type="ECO:0008006" key="6">
    <source>
        <dbReference type="Google" id="ProtNLM"/>
    </source>
</evidence>
<dbReference type="AlphaFoldDB" id="A0AAU9SEI1"/>
<gene>
    <name evidence="4" type="ORF">TAV2_LOCUS17363</name>
</gene>